<name>A0AA40F7Y8_9PEZI</name>
<organism evidence="2 3">
    <name type="scientific">Schizothecium vesticola</name>
    <dbReference type="NCBI Taxonomy" id="314040"/>
    <lineage>
        <taxon>Eukaryota</taxon>
        <taxon>Fungi</taxon>
        <taxon>Dikarya</taxon>
        <taxon>Ascomycota</taxon>
        <taxon>Pezizomycotina</taxon>
        <taxon>Sordariomycetes</taxon>
        <taxon>Sordariomycetidae</taxon>
        <taxon>Sordariales</taxon>
        <taxon>Schizotheciaceae</taxon>
        <taxon>Schizothecium</taxon>
    </lineage>
</organism>
<reference evidence="2" key="1">
    <citation type="submission" date="2023-06" db="EMBL/GenBank/DDBJ databases">
        <title>Genome-scale phylogeny and comparative genomics of the fungal order Sordariales.</title>
        <authorList>
            <consortium name="Lawrence Berkeley National Laboratory"/>
            <person name="Hensen N."/>
            <person name="Bonometti L."/>
            <person name="Westerberg I."/>
            <person name="Brannstrom I.O."/>
            <person name="Guillou S."/>
            <person name="Cros-Aarteil S."/>
            <person name="Calhoun S."/>
            <person name="Haridas S."/>
            <person name="Kuo A."/>
            <person name="Mondo S."/>
            <person name="Pangilinan J."/>
            <person name="Riley R."/>
            <person name="LaButti K."/>
            <person name="Andreopoulos B."/>
            <person name="Lipzen A."/>
            <person name="Chen C."/>
            <person name="Yanf M."/>
            <person name="Daum C."/>
            <person name="Ng V."/>
            <person name="Clum A."/>
            <person name="Steindorff A."/>
            <person name="Ohm R."/>
            <person name="Martin F."/>
            <person name="Silar P."/>
            <person name="Natvig D."/>
            <person name="Lalanne C."/>
            <person name="Gautier V."/>
            <person name="Ament-velasquez S.L."/>
            <person name="Kruys A."/>
            <person name="Hutchinson M.I."/>
            <person name="Powell A.J."/>
            <person name="Barry K."/>
            <person name="Miller A.N."/>
            <person name="Grigoriev I.V."/>
            <person name="Debuchy R."/>
            <person name="Gladieux P."/>
            <person name="Thoren M.H."/>
            <person name="Johannesson H."/>
        </authorList>
    </citation>
    <scope>NUCLEOTIDE SEQUENCE</scope>
    <source>
        <strain evidence="2">SMH3187-1</strain>
    </source>
</reference>
<dbReference type="Proteomes" id="UP001172155">
    <property type="component" value="Unassembled WGS sequence"/>
</dbReference>
<dbReference type="AlphaFoldDB" id="A0AA40F7Y8"/>
<accession>A0AA40F7Y8</accession>
<keyword evidence="1" id="KW-0812">Transmembrane</keyword>
<keyword evidence="1" id="KW-1133">Transmembrane helix</keyword>
<comment type="caution">
    <text evidence="2">The sequence shown here is derived from an EMBL/GenBank/DDBJ whole genome shotgun (WGS) entry which is preliminary data.</text>
</comment>
<dbReference type="EMBL" id="JAUKUD010000001">
    <property type="protein sequence ID" value="KAK0752889.1"/>
    <property type="molecule type" value="Genomic_DNA"/>
</dbReference>
<gene>
    <name evidence="2" type="ORF">B0T18DRAFT_395570</name>
</gene>
<keyword evidence="3" id="KW-1185">Reference proteome</keyword>
<feature type="transmembrane region" description="Helical" evidence="1">
    <location>
        <begin position="12"/>
        <end position="32"/>
    </location>
</feature>
<keyword evidence="1" id="KW-0472">Membrane</keyword>
<proteinExistence type="predicted"/>
<evidence type="ECO:0000256" key="1">
    <source>
        <dbReference type="SAM" id="Phobius"/>
    </source>
</evidence>
<evidence type="ECO:0000313" key="2">
    <source>
        <dbReference type="EMBL" id="KAK0752889.1"/>
    </source>
</evidence>
<protein>
    <submittedName>
        <fullName evidence="2">Uncharacterized protein</fullName>
    </submittedName>
</protein>
<evidence type="ECO:0000313" key="3">
    <source>
        <dbReference type="Proteomes" id="UP001172155"/>
    </source>
</evidence>
<sequence>MELSVESWLALAFGLCSIVTGISGIMLSYATYKAMTREFGGRGQCHHSFQRRHASLSPQFHYHQYERLHFEEQLVPRRTIELDESATIPLARWRSRVS</sequence>